<name>A0A2P6M7M7_9GAMM</name>
<dbReference type="RefSeq" id="WP_106990739.1">
    <property type="nucleotide sequence ID" value="NZ_KZ679092.1"/>
</dbReference>
<dbReference type="Proteomes" id="UP000241736">
    <property type="component" value="Unassembled WGS sequence"/>
</dbReference>
<organism evidence="1 2">
    <name type="scientific">Arenimonas caeni</name>
    <dbReference type="NCBI Taxonomy" id="2058085"/>
    <lineage>
        <taxon>Bacteria</taxon>
        <taxon>Pseudomonadati</taxon>
        <taxon>Pseudomonadota</taxon>
        <taxon>Gammaproteobacteria</taxon>
        <taxon>Lysobacterales</taxon>
        <taxon>Lysobacteraceae</taxon>
        <taxon>Arenimonas</taxon>
    </lineage>
</organism>
<evidence type="ECO:0000313" key="2">
    <source>
        <dbReference type="Proteomes" id="UP000241736"/>
    </source>
</evidence>
<keyword evidence="2" id="KW-1185">Reference proteome</keyword>
<evidence type="ECO:0000313" key="1">
    <source>
        <dbReference type="EMBL" id="PRH81981.1"/>
    </source>
</evidence>
<dbReference type="AlphaFoldDB" id="A0A2P6M7M7"/>
<proteinExistence type="predicted"/>
<reference evidence="1 2" key="1">
    <citation type="submission" date="2018-03" db="EMBL/GenBank/DDBJ databases">
        <title>Arenimonas caeni sp. nov., isolated from activated sludge.</title>
        <authorList>
            <person name="Liu H."/>
        </authorList>
    </citation>
    <scope>NUCLEOTIDE SEQUENCE [LARGE SCALE GENOMIC DNA]</scope>
    <source>
        <strain evidence="2">z29</strain>
    </source>
</reference>
<accession>A0A2P6M7M7</accession>
<dbReference type="OrthoDB" id="5976053at2"/>
<protein>
    <submittedName>
        <fullName evidence="1">Uncharacterized protein</fullName>
    </submittedName>
</protein>
<dbReference type="EMBL" id="PVLF01000014">
    <property type="protein sequence ID" value="PRH81981.1"/>
    <property type="molecule type" value="Genomic_DNA"/>
</dbReference>
<sequence>MTPRKKPTVPAERLGEPHAQLRDAAGKLLGGIVLKDGRWVLGLGGRIVGESDSAAHVLAILKRAAALARAEGREVDLVFSAPLRAAAHKEAEAEGLDFEAFQARLVAHMDAAGKAES</sequence>
<comment type="caution">
    <text evidence="1">The sequence shown here is derived from an EMBL/GenBank/DDBJ whole genome shotgun (WGS) entry which is preliminary data.</text>
</comment>
<gene>
    <name evidence="1" type="ORF">C6N40_09250</name>
</gene>